<dbReference type="InterPro" id="IPR029058">
    <property type="entry name" value="AB_hydrolase_fold"/>
</dbReference>
<organism evidence="2 3">
    <name type="scientific">Amycolatopsis cynarae</name>
    <dbReference type="NCBI Taxonomy" id="2995223"/>
    <lineage>
        <taxon>Bacteria</taxon>
        <taxon>Bacillati</taxon>
        <taxon>Actinomycetota</taxon>
        <taxon>Actinomycetes</taxon>
        <taxon>Pseudonocardiales</taxon>
        <taxon>Pseudonocardiaceae</taxon>
        <taxon>Amycolatopsis</taxon>
    </lineage>
</organism>
<dbReference type="PANTHER" id="PTHR46623:SF6">
    <property type="entry name" value="ALPHA_BETA-HYDROLASES SUPERFAMILY PROTEIN"/>
    <property type="match status" value="1"/>
</dbReference>
<dbReference type="RefSeq" id="WP_268754960.1">
    <property type="nucleotide sequence ID" value="NZ_CP113836.1"/>
</dbReference>
<dbReference type="EMBL" id="CP113836">
    <property type="protein sequence ID" value="WAL64737.1"/>
    <property type="molecule type" value="Genomic_DNA"/>
</dbReference>
<sequence length="244" mass="26002">MTVNTPSGPSDIETATIRVGDLDAYLARPVDGSAQGMLLLPMITGIGAQVRDYAETIARTGVTALTWDTWHGVSSDDTGMPALQAKLAALQDDVALAEQKQLLDHLLGELGCTKAGVIGWCLGGRFALILGGQDDRLAGVVAYHPTVPGTPPPNHKVDAVAHTARIKAPVMMLYPGADAAVPLESFQRLQTALQSRETGASIVHVYPHAEHGFSDRKKHRNPVNAEAFALSWPQVLEFIRVTTA</sequence>
<gene>
    <name evidence="2" type="ORF">ORV05_27825</name>
</gene>
<dbReference type="Proteomes" id="UP001163203">
    <property type="component" value="Chromosome"/>
</dbReference>
<dbReference type="InterPro" id="IPR051049">
    <property type="entry name" value="Dienelactone_hydrolase-like"/>
</dbReference>
<dbReference type="PANTHER" id="PTHR46623">
    <property type="entry name" value="CARBOXYMETHYLENEBUTENOLIDASE-RELATED"/>
    <property type="match status" value="1"/>
</dbReference>
<evidence type="ECO:0000313" key="2">
    <source>
        <dbReference type="EMBL" id="WAL64737.1"/>
    </source>
</evidence>
<proteinExistence type="predicted"/>
<accession>A0ABY7AYD2</accession>
<dbReference type="GO" id="GO:0016787">
    <property type="term" value="F:hydrolase activity"/>
    <property type="evidence" value="ECO:0007669"/>
    <property type="project" value="UniProtKB-KW"/>
</dbReference>
<keyword evidence="2" id="KW-0378">Hydrolase</keyword>
<dbReference type="Gene3D" id="3.40.50.1820">
    <property type="entry name" value="alpha/beta hydrolase"/>
    <property type="match status" value="1"/>
</dbReference>
<dbReference type="InterPro" id="IPR002925">
    <property type="entry name" value="Dienelactn_hydro"/>
</dbReference>
<feature type="domain" description="Dienelactone hydrolase" evidence="1">
    <location>
        <begin position="22"/>
        <end position="240"/>
    </location>
</feature>
<keyword evidence="3" id="KW-1185">Reference proteome</keyword>
<evidence type="ECO:0000313" key="3">
    <source>
        <dbReference type="Proteomes" id="UP001163203"/>
    </source>
</evidence>
<evidence type="ECO:0000259" key="1">
    <source>
        <dbReference type="Pfam" id="PF01738"/>
    </source>
</evidence>
<name>A0ABY7AYD2_9PSEU</name>
<dbReference type="Pfam" id="PF01738">
    <property type="entry name" value="DLH"/>
    <property type="match status" value="1"/>
</dbReference>
<dbReference type="SUPFAM" id="SSF53474">
    <property type="entry name" value="alpha/beta-Hydrolases"/>
    <property type="match status" value="1"/>
</dbReference>
<reference evidence="2" key="1">
    <citation type="submission" date="2022-11" db="EMBL/GenBank/DDBJ databases">
        <authorList>
            <person name="Mo P."/>
        </authorList>
    </citation>
    <scope>NUCLEOTIDE SEQUENCE</scope>
    <source>
        <strain evidence="2">HUAS 11-8</strain>
    </source>
</reference>
<protein>
    <submittedName>
        <fullName evidence="2">Dienelactone hydrolase family protein</fullName>
    </submittedName>
</protein>